<dbReference type="EMBL" id="VFIY01000015">
    <property type="protein sequence ID" value="TPD59163.1"/>
    <property type="molecule type" value="Genomic_DNA"/>
</dbReference>
<sequence>MRNWISRLIVSSALVFIGSAGLAHAGLILQAVDVTATNSNGTAVAGNMIDQSSLSAGYTSQVTDFDAYVTSTTHDFSCGYGCWASVPGTGYPMELTFSLGGLYAIQSLGLWSFGFDAGVNAFDLYAADNAGFVDEILLGSFNATNITTEASNVGQVFSFASTEASFVKMVINSNFGHPQAVVGEIAFELSDDVQVAEPAGLGLLGLGLLGLAATRKRRT</sequence>
<dbReference type="Proteomes" id="UP000319148">
    <property type="component" value="Unassembled WGS sequence"/>
</dbReference>
<dbReference type="NCBIfam" id="TIGR02595">
    <property type="entry name" value="PEP_CTERM"/>
    <property type="match status" value="1"/>
</dbReference>
<protein>
    <submittedName>
        <fullName evidence="2">PEP-CTERM sorting domain-containing protein</fullName>
    </submittedName>
</protein>
<dbReference type="RefSeq" id="WP_139941382.1">
    <property type="nucleotide sequence ID" value="NZ_JBHSYP010000002.1"/>
</dbReference>
<comment type="caution">
    <text evidence="2">The sequence shown here is derived from an EMBL/GenBank/DDBJ whole genome shotgun (WGS) entry which is preliminary data.</text>
</comment>
<dbReference type="SUPFAM" id="SSF49785">
    <property type="entry name" value="Galactose-binding domain-like"/>
    <property type="match status" value="1"/>
</dbReference>
<dbReference type="InterPro" id="IPR013424">
    <property type="entry name" value="Ice-binding_C"/>
</dbReference>
<evidence type="ECO:0000313" key="3">
    <source>
        <dbReference type="Proteomes" id="UP000319148"/>
    </source>
</evidence>
<dbReference type="AlphaFoldDB" id="A0A501PFG8"/>
<feature type="chain" id="PRO_5021202933" evidence="1">
    <location>
        <begin position="26"/>
        <end position="219"/>
    </location>
</feature>
<feature type="signal peptide" evidence="1">
    <location>
        <begin position="1"/>
        <end position="25"/>
    </location>
</feature>
<gene>
    <name evidence="2" type="ORF">FIV46_13115</name>
</gene>
<organism evidence="2 3">
    <name type="scientific">Emcibacter nanhaiensis</name>
    <dbReference type="NCBI Taxonomy" id="1505037"/>
    <lineage>
        <taxon>Bacteria</taxon>
        <taxon>Pseudomonadati</taxon>
        <taxon>Pseudomonadota</taxon>
        <taxon>Alphaproteobacteria</taxon>
        <taxon>Emcibacterales</taxon>
        <taxon>Emcibacteraceae</taxon>
        <taxon>Emcibacter</taxon>
    </lineage>
</organism>
<evidence type="ECO:0000256" key="1">
    <source>
        <dbReference type="SAM" id="SignalP"/>
    </source>
</evidence>
<name>A0A501PFG8_9PROT</name>
<keyword evidence="3" id="KW-1185">Reference proteome</keyword>
<dbReference type="Gene3D" id="2.60.120.260">
    <property type="entry name" value="Galactose-binding domain-like"/>
    <property type="match status" value="1"/>
</dbReference>
<dbReference type="OrthoDB" id="9152028at2"/>
<accession>A0A501PFG8</accession>
<evidence type="ECO:0000313" key="2">
    <source>
        <dbReference type="EMBL" id="TPD59163.1"/>
    </source>
</evidence>
<reference evidence="3" key="1">
    <citation type="submission" date="2019-06" db="EMBL/GenBank/DDBJ databases">
        <title>The complete genome of Emcibacter congregatus ZYLT.</title>
        <authorList>
            <person name="Zhao Z."/>
        </authorList>
    </citation>
    <scope>NUCLEOTIDE SEQUENCE [LARGE SCALE GENOMIC DNA]</scope>
    <source>
        <strain evidence="3">MCCC 1A06723</strain>
    </source>
</reference>
<keyword evidence="1" id="KW-0732">Signal</keyword>
<proteinExistence type="predicted"/>
<dbReference type="InterPro" id="IPR008979">
    <property type="entry name" value="Galactose-bd-like_sf"/>
</dbReference>